<dbReference type="EMBL" id="JBBWUH010000017">
    <property type="protein sequence ID" value="KAK8151494.1"/>
    <property type="molecule type" value="Genomic_DNA"/>
</dbReference>
<organism evidence="2 3">
    <name type="scientific">Phyllosticta citrichinensis</name>
    <dbReference type="NCBI Taxonomy" id="1130410"/>
    <lineage>
        <taxon>Eukaryota</taxon>
        <taxon>Fungi</taxon>
        <taxon>Dikarya</taxon>
        <taxon>Ascomycota</taxon>
        <taxon>Pezizomycotina</taxon>
        <taxon>Dothideomycetes</taxon>
        <taxon>Dothideomycetes incertae sedis</taxon>
        <taxon>Botryosphaeriales</taxon>
        <taxon>Phyllostictaceae</taxon>
        <taxon>Phyllosticta</taxon>
    </lineage>
</organism>
<comment type="caution">
    <text evidence="2">The sequence shown here is derived from an EMBL/GenBank/DDBJ whole genome shotgun (WGS) entry which is preliminary data.</text>
</comment>
<dbReference type="NCBIfam" id="TIGR03401">
    <property type="entry name" value="cyanamide_fam"/>
    <property type="match status" value="1"/>
</dbReference>
<dbReference type="PROSITE" id="PS51831">
    <property type="entry name" value="HD"/>
    <property type="match status" value="1"/>
</dbReference>
<dbReference type="SMART" id="SM00471">
    <property type="entry name" value="HDc"/>
    <property type="match status" value="1"/>
</dbReference>
<dbReference type="PANTHER" id="PTHR35569:SF1">
    <property type="entry name" value="CYANAMIDE HYDRATASE DDI2-RELATED"/>
    <property type="match status" value="1"/>
</dbReference>
<feature type="domain" description="HD" evidence="1">
    <location>
        <begin position="68"/>
        <end position="181"/>
    </location>
</feature>
<dbReference type="PANTHER" id="PTHR35569">
    <property type="entry name" value="CYANAMIDE HYDRATASE DDI2-RELATED"/>
    <property type="match status" value="1"/>
</dbReference>
<keyword evidence="3" id="KW-1185">Reference proteome</keyword>
<dbReference type="SUPFAM" id="SSF109604">
    <property type="entry name" value="HD-domain/PDEase-like"/>
    <property type="match status" value="1"/>
</dbReference>
<accession>A0ABR1XF19</accession>
<reference evidence="2 3" key="1">
    <citation type="journal article" date="2022" name="G3 (Bethesda)">
        <title>Enemy or ally: a genomic approach to elucidate the lifestyle of Phyllosticta citrichinaensis.</title>
        <authorList>
            <person name="Buijs V.A."/>
            <person name="Groenewald J.Z."/>
            <person name="Haridas S."/>
            <person name="LaButti K.M."/>
            <person name="Lipzen A."/>
            <person name="Martin F.M."/>
            <person name="Barry K."/>
            <person name="Grigoriev I.V."/>
            <person name="Crous P.W."/>
            <person name="Seidl M.F."/>
        </authorList>
    </citation>
    <scope>NUCLEOTIDE SEQUENCE [LARGE SCALE GENOMIC DNA]</scope>
    <source>
        <strain evidence="2 3">CBS 129764</strain>
    </source>
</reference>
<evidence type="ECO:0000313" key="3">
    <source>
        <dbReference type="Proteomes" id="UP001456524"/>
    </source>
</evidence>
<dbReference type="Proteomes" id="UP001456524">
    <property type="component" value="Unassembled WGS sequence"/>
</dbReference>
<dbReference type="Pfam" id="PF01966">
    <property type="entry name" value="HD"/>
    <property type="match status" value="1"/>
</dbReference>
<evidence type="ECO:0000259" key="1">
    <source>
        <dbReference type="PROSITE" id="PS51831"/>
    </source>
</evidence>
<evidence type="ECO:0000313" key="2">
    <source>
        <dbReference type="EMBL" id="KAK8151494.1"/>
    </source>
</evidence>
<sequence>MASNTNTNANASPRYGWHAVPRNPKVLLVNKIHVNTPSPLSVSSLPYPNTPLIGAAVAHVKPQLRPETYSHSLRVYYYGMSLLQTQFASWLSEGWIDAETWLLTCLFHDIGTTAGNLSGTNLSFDFWGGIHALATLHDLGAPTAQAESVCEAVLRHQDPGETGTISCLGMLIQLATEFDNMGHYCDMVHEGTVEAVVHEWPRMGWSGCFAKTIREEIALKPWAHSTAIDGFAEMVEGNEVMKKYD</sequence>
<dbReference type="InterPro" id="IPR017771">
    <property type="entry name" value="Cyanamide_hydratase_HD"/>
</dbReference>
<dbReference type="InterPro" id="IPR003607">
    <property type="entry name" value="HD/PDEase_dom"/>
</dbReference>
<dbReference type="CDD" id="cd00077">
    <property type="entry name" value="HDc"/>
    <property type="match status" value="1"/>
</dbReference>
<gene>
    <name evidence="2" type="ORF">IWX90DRAFT_93956</name>
</gene>
<dbReference type="InterPro" id="IPR006674">
    <property type="entry name" value="HD_domain"/>
</dbReference>
<dbReference type="Gene3D" id="1.10.3210.10">
    <property type="entry name" value="Hypothetical protein af1432"/>
    <property type="match status" value="1"/>
</dbReference>
<proteinExistence type="predicted"/>
<protein>
    <recommendedName>
        <fullName evidence="1">HD domain-containing protein</fullName>
    </recommendedName>
</protein>
<name>A0ABR1XF19_9PEZI</name>